<sequence>MKIIFLGQTSVHAALIAANIYLGRLQDNKLCMIEGLGDISKDVSKPLYIGIDAVGTEVYTLGGGKDLWMVKKTIEDLRDILGFEPDDLLIEIISSRWDRVVAILRKIPSYMGGNHINCFVSKILLRTQLKELQSSTSKL</sequence>
<comment type="caution">
    <text evidence="1">The sequence shown here is derived from an EMBL/GenBank/DDBJ whole genome shotgun (WGS) entry which is preliminary data.</text>
</comment>
<dbReference type="EMBL" id="LNQE01001842">
    <property type="protein sequence ID" value="KUG04657.1"/>
    <property type="molecule type" value="Genomic_DNA"/>
</dbReference>
<name>A0A0W8E8F0_9ZZZZ</name>
<proteinExistence type="predicted"/>
<reference evidence="1" key="1">
    <citation type="journal article" date="2015" name="Proc. Natl. Acad. Sci. U.S.A.">
        <title>Networks of energetic and metabolic interactions define dynamics in microbial communities.</title>
        <authorList>
            <person name="Embree M."/>
            <person name="Liu J.K."/>
            <person name="Al-Bassam M.M."/>
            <person name="Zengler K."/>
        </authorList>
    </citation>
    <scope>NUCLEOTIDE SEQUENCE</scope>
</reference>
<evidence type="ECO:0000313" key="1">
    <source>
        <dbReference type="EMBL" id="KUG04657.1"/>
    </source>
</evidence>
<gene>
    <name evidence="1" type="ORF">ASZ90_017796</name>
</gene>
<protein>
    <submittedName>
        <fullName evidence="1">Uncharacterized protein</fullName>
    </submittedName>
</protein>
<dbReference type="InterPro" id="IPR021525">
    <property type="entry name" value="DUF3189"/>
</dbReference>
<dbReference type="AlphaFoldDB" id="A0A0W8E8F0"/>
<accession>A0A0W8E8F0</accession>
<dbReference type="Pfam" id="PF11385">
    <property type="entry name" value="DUF3189"/>
    <property type="match status" value="1"/>
</dbReference>
<organism evidence="1">
    <name type="scientific">hydrocarbon metagenome</name>
    <dbReference type="NCBI Taxonomy" id="938273"/>
    <lineage>
        <taxon>unclassified sequences</taxon>
        <taxon>metagenomes</taxon>
        <taxon>ecological metagenomes</taxon>
    </lineage>
</organism>